<dbReference type="Proteomes" id="UP000326289">
    <property type="component" value="Unassembled WGS sequence"/>
</dbReference>
<name>A0A5N6IVD5_9EURO</name>
<gene>
    <name evidence="1" type="ORF">BDV30DRAFT_215796</name>
</gene>
<reference evidence="1 2" key="1">
    <citation type="submission" date="2019-04" db="EMBL/GenBank/DDBJ databases">
        <title>Fungal friends and foes A comparative genomics study of 23 Aspergillus species from section Flavi.</title>
        <authorList>
            <consortium name="DOE Joint Genome Institute"/>
            <person name="Kjaerbolling I."/>
            <person name="Vesth T.C."/>
            <person name="Frisvad J.C."/>
            <person name="Nybo J.L."/>
            <person name="Theobald S."/>
            <person name="Kildgaard S."/>
            <person name="Petersen T.I."/>
            <person name="Kuo A."/>
            <person name="Sato A."/>
            <person name="Lyhne E.K."/>
            <person name="Kogle M.E."/>
            <person name="Wiebenga A."/>
            <person name="Kun R.S."/>
            <person name="Lubbers R.J."/>
            <person name="Makela M.R."/>
            <person name="Barry K."/>
            <person name="Chovatia M."/>
            <person name="Clum A."/>
            <person name="Daum C."/>
            <person name="Haridas S."/>
            <person name="He G."/>
            <person name="LaButti K."/>
            <person name="Lipzen A."/>
            <person name="Mondo S."/>
            <person name="Pangilinan J."/>
            <person name="Riley R."/>
            <person name="Salamov A."/>
            <person name="Simmons B.A."/>
            <person name="Magnuson J.K."/>
            <person name="Henrissat B."/>
            <person name="Mortensen U.H."/>
            <person name="Larsen T.O."/>
            <person name="De vries R.P."/>
            <person name="Grigoriev I.V."/>
            <person name="Machida M."/>
            <person name="Baker S.E."/>
            <person name="Andersen M.R."/>
        </authorList>
    </citation>
    <scope>NUCLEOTIDE SEQUENCE [LARGE SCALE GENOMIC DNA]</scope>
    <source>
        <strain evidence="1 2">CBS 117635</strain>
    </source>
</reference>
<keyword evidence="2" id="KW-1185">Reference proteome</keyword>
<dbReference type="EMBL" id="ML732836">
    <property type="protein sequence ID" value="KAB8270044.1"/>
    <property type="molecule type" value="Genomic_DNA"/>
</dbReference>
<sequence>MLLISACQNYFCSTKMEGIADSFTYVDSCFTVLQFCSSADVAAHRLLTSIRPLHDDVRRIVLETGESQGYEHNTDRVANGSFIQSKTAHTASRGDTIRRLLNLLVSTHQVWV</sequence>
<dbReference type="AlphaFoldDB" id="A0A5N6IVD5"/>
<evidence type="ECO:0000313" key="1">
    <source>
        <dbReference type="EMBL" id="KAB8270044.1"/>
    </source>
</evidence>
<accession>A0A5N6IVD5</accession>
<organism evidence="1 2">
    <name type="scientific">Aspergillus minisclerotigenes</name>
    <dbReference type="NCBI Taxonomy" id="656917"/>
    <lineage>
        <taxon>Eukaryota</taxon>
        <taxon>Fungi</taxon>
        <taxon>Dikarya</taxon>
        <taxon>Ascomycota</taxon>
        <taxon>Pezizomycotina</taxon>
        <taxon>Eurotiomycetes</taxon>
        <taxon>Eurotiomycetidae</taxon>
        <taxon>Eurotiales</taxon>
        <taxon>Aspergillaceae</taxon>
        <taxon>Aspergillus</taxon>
        <taxon>Aspergillus subgen. Circumdati</taxon>
    </lineage>
</organism>
<protein>
    <submittedName>
        <fullName evidence="1">Uncharacterized protein</fullName>
    </submittedName>
</protein>
<proteinExistence type="predicted"/>
<evidence type="ECO:0000313" key="2">
    <source>
        <dbReference type="Proteomes" id="UP000326289"/>
    </source>
</evidence>